<proteinExistence type="predicted"/>
<feature type="compositionally biased region" description="Polar residues" evidence="5">
    <location>
        <begin position="158"/>
        <end position="168"/>
    </location>
</feature>
<evidence type="ECO:0000256" key="3">
    <source>
        <dbReference type="ARBA" id="ARBA00022989"/>
    </source>
</evidence>
<gene>
    <name evidence="7" type="ORF">E2A64_00970</name>
</gene>
<evidence type="ECO:0000313" key="8">
    <source>
        <dbReference type="Proteomes" id="UP000295131"/>
    </source>
</evidence>
<evidence type="ECO:0000313" key="7">
    <source>
        <dbReference type="EMBL" id="TDH37747.1"/>
    </source>
</evidence>
<accession>A0A4R5PMM1</accession>
<evidence type="ECO:0000256" key="1">
    <source>
        <dbReference type="ARBA" id="ARBA00004370"/>
    </source>
</evidence>
<evidence type="ECO:0000256" key="2">
    <source>
        <dbReference type="ARBA" id="ARBA00022692"/>
    </source>
</evidence>
<keyword evidence="8" id="KW-1185">Reference proteome</keyword>
<comment type="caution">
    <text evidence="7">The sequence shown here is derived from an EMBL/GenBank/DDBJ whole genome shotgun (WGS) entry which is preliminary data.</text>
</comment>
<dbReference type="InterPro" id="IPR019133">
    <property type="entry name" value="MIC60"/>
</dbReference>
<dbReference type="Pfam" id="PF09731">
    <property type="entry name" value="Mitofilin"/>
    <property type="match status" value="1"/>
</dbReference>
<keyword evidence="4 6" id="KW-0472">Membrane</keyword>
<feature type="region of interest" description="Disordered" evidence="5">
    <location>
        <begin position="1"/>
        <end position="188"/>
    </location>
</feature>
<dbReference type="GO" id="GO:0016020">
    <property type="term" value="C:membrane"/>
    <property type="evidence" value="ECO:0007669"/>
    <property type="project" value="UniProtKB-SubCell"/>
</dbReference>
<dbReference type="EMBL" id="SMSI01000001">
    <property type="protein sequence ID" value="TDH37747.1"/>
    <property type="molecule type" value="Genomic_DNA"/>
</dbReference>
<name>A0A4R5PMM1_9HYPH</name>
<sequence length="590" mass="58381">MTKPTTPRHSKKSKPVTIDLEAENVTRAEEGSDGKDEVSATAPQTPPSSDDRSAAPKGENPGKPEDAKRGSVDKSAASGLGAASATDVKRDAPKSQDARTGAGATAASGLAASQTGQAGKSSPGHDTSSFDGKPTTASAMGSASSAAAASAGAKSTSVPGTASASTTGDDTRASASSSGKTSGSSGGRSGGAFVGGVVGAALGVVALFGLQAVNMLPAPGGSSGGTETASLENEISTLRASLDDLRTSVAAVPGATDNSDITSRLDALEAGAGTTDAGSALSELSSRLDQISEKVDGLTGAAGGDAAGIREEIAGLSGRVDDMSGNVADLQTRLGALNGRIDGIEKGQSDLSASLGDRLAKAEQAIEDPGRELEMAKAIAVSGLKSAVDRGGSFAPELEAFASVAPDNPAIGRLREFAASGVPTQGELVERFPDAAKEMIAAMDPVSENAGILDRLAASAKSMVTVRKVGDVEGDSTEAIAARLEYQLKNGNLDAAVAEWDALPEKARDAAPAFGQGLKARAEVEKLLTDVQLPAVAQSQPEIAPAPADEAASPDATGETAPDAEAPAENTAGGSSGSGEMSGDMPAQSE</sequence>
<feature type="compositionally biased region" description="Low complexity" evidence="5">
    <location>
        <begin position="100"/>
        <end position="119"/>
    </location>
</feature>
<organism evidence="7 8">
    <name type="scientific">Pseudohoeflea suaedae</name>
    <dbReference type="NCBI Taxonomy" id="877384"/>
    <lineage>
        <taxon>Bacteria</taxon>
        <taxon>Pseudomonadati</taxon>
        <taxon>Pseudomonadota</taxon>
        <taxon>Alphaproteobacteria</taxon>
        <taxon>Hyphomicrobiales</taxon>
        <taxon>Rhizobiaceae</taxon>
        <taxon>Pseudohoeflea</taxon>
    </lineage>
</organism>
<evidence type="ECO:0000256" key="4">
    <source>
        <dbReference type="ARBA" id="ARBA00023136"/>
    </source>
</evidence>
<evidence type="ECO:0000256" key="6">
    <source>
        <dbReference type="SAM" id="Phobius"/>
    </source>
</evidence>
<dbReference type="AlphaFoldDB" id="A0A4R5PMM1"/>
<reference evidence="7 8" key="1">
    <citation type="journal article" date="2013" name="Int. J. Syst. Evol. Microbiol.">
        <title>Hoeflea suaedae sp. nov., an endophytic bacterium isolated from the root of the halophyte Suaeda maritima.</title>
        <authorList>
            <person name="Chung E.J."/>
            <person name="Park J.A."/>
            <person name="Pramanik P."/>
            <person name="Bibi F."/>
            <person name="Jeon C.O."/>
            <person name="Chung Y.R."/>
        </authorList>
    </citation>
    <scope>NUCLEOTIDE SEQUENCE [LARGE SCALE GENOMIC DNA]</scope>
    <source>
        <strain evidence="7 8">YC6898</strain>
    </source>
</reference>
<feature type="compositionally biased region" description="Low complexity" evidence="5">
    <location>
        <begin position="173"/>
        <end position="183"/>
    </location>
</feature>
<evidence type="ECO:0000256" key="5">
    <source>
        <dbReference type="SAM" id="MobiDB-lite"/>
    </source>
</evidence>
<comment type="subcellular location">
    <subcellularLocation>
        <location evidence="1">Membrane</location>
    </subcellularLocation>
</comment>
<evidence type="ECO:0008006" key="9">
    <source>
        <dbReference type="Google" id="ProtNLM"/>
    </source>
</evidence>
<feature type="compositionally biased region" description="Low complexity" evidence="5">
    <location>
        <begin position="75"/>
        <end position="85"/>
    </location>
</feature>
<protein>
    <recommendedName>
        <fullName evidence="9">Phage tail protein</fullName>
    </recommendedName>
</protein>
<keyword evidence="2 6" id="KW-0812">Transmembrane</keyword>
<dbReference type="Gene3D" id="1.20.5.340">
    <property type="match status" value="1"/>
</dbReference>
<feature type="region of interest" description="Disordered" evidence="5">
    <location>
        <begin position="538"/>
        <end position="590"/>
    </location>
</feature>
<dbReference type="RefSeq" id="WP_133282584.1">
    <property type="nucleotide sequence ID" value="NZ_SMSI01000001.1"/>
</dbReference>
<keyword evidence="3 6" id="KW-1133">Transmembrane helix</keyword>
<feature type="compositionally biased region" description="Basic residues" evidence="5">
    <location>
        <begin position="1"/>
        <end position="14"/>
    </location>
</feature>
<dbReference type="Proteomes" id="UP000295131">
    <property type="component" value="Unassembled WGS sequence"/>
</dbReference>
<dbReference type="OrthoDB" id="8480612at2"/>
<feature type="compositionally biased region" description="Basic and acidic residues" evidence="5">
    <location>
        <begin position="49"/>
        <end position="72"/>
    </location>
</feature>
<feature type="compositionally biased region" description="Low complexity" evidence="5">
    <location>
        <begin position="135"/>
        <end position="157"/>
    </location>
</feature>
<feature type="transmembrane region" description="Helical" evidence="6">
    <location>
        <begin position="190"/>
        <end position="210"/>
    </location>
</feature>
<feature type="compositionally biased region" description="Basic and acidic residues" evidence="5">
    <location>
        <begin position="24"/>
        <end position="38"/>
    </location>
</feature>
<feature type="compositionally biased region" description="Low complexity" evidence="5">
    <location>
        <begin position="541"/>
        <end position="556"/>
    </location>
</feature>
<feature type="compositionally biased region" description="Basic and acidic residues" evidence="5">
    <location>
        <begin position="87"/>
        <end position="97"/>
    </location>
</feature>